<dbReference type="STRING" id="1793.AWC04_19370"/>
<dbReference type="AlphaFoldDB" id="A0A1X1QZ89"/>
<comment type="caution">
    <text evidence="1">The sequence shown here is derived from an EMBL/GenBank/DDBJ whole genome shotgun (WGS) entry which is preliminary data.</text>
</comment>
<evidence type="ECO:0000313" key="1">
    <source>
        <dbReference type="EMBL" id="ORU96802.1"/>
    </source>
</evidence>
<dbReference type="InterPro" id="IPR012338">
    <property type="entry name" value="Beta-lactam/transpept-like"/>
</dbReference>
<reference evidence="1 2" key="1">
    <citation type="submission" date="2016-01" db="EMBL/GenBank/DDBJ databases">
        <title>The new phylogeny of the genus Mycobacterium.</title>
        <authorList>
            <person name="Tarcisio F."/>
            <person name="Conor M."/>
            <person name="Antonella G."/>
            <person name="Elisabetta G."/>
            <person name="Giulia F.S."/>
            <person name="Sara T."/>
            <person name="Anna F."/>
            <person name="Clotilde B."/>
            <person name="Roberto B."/>
            <person name="Veronica D.S."/>
            <person name="Fabio R."/>
            <person name="Monica P."/>
            <person name="Olivier J."/>
            <person name="Enrico T."/>
            <person name="Nicola S."/>
        </authorList>
    </citation>
    <scope>NUCLEOTIDE SEQUENCE [LARGE SCALE GENOMIC DNA]</scope>
    <source>
        <strain evidence="1 2">DSM 44179</strain>
    </source>
</reference>
<sequence>MAIVTVCALGICAYFFVLSPRLTSAPQVAETAPVTPPVPAETVLLGVSAVPQAPTPAPVTPTGFEALEAELAAQIGVAFAPVGRAGESTAMGAWSSGPAWSTIKVPLSIALLRQDGERGVTANMRAAITQSDNAAAQAIWDELGAHQAAADKVGAVLAGAGEPVSVQPEVTRPGFSAFGQTQWSLESQARFLANSACTPGDQPVLALMGEISSGQAWGLGTIDGARFKGGWGPGTDGLYLVRQYGLISGPNGDVAVAIAAIPNSGGFGDGTAVLNRIADWLAEQLERLPGGRCESAG</sequence>
<protein>
    <recommendedName>
        <fullName evidence="3">Serine hydrolase</fullName>
    </recommendedName>
</protein>
<gene>
    <name evidence="1" type="ORF">AWC04_19370</name>
</gene>
<evidence type="ECO:0000313" key="2">
    <source>
        <dbReference type="Proteomes" id="UP000193484"/>
    </source>
</evidence>
<evidence type="ECO:0008006" key="3">
    <source>
        <dbReference type="Google" id="ProtNLM"/>
    </source>
</evidence>
<proteinExistence type="predicted"/>
<dbReference type="SUPFAM" id="SSF56601">
    <property type="entry name" value="beta-lactamase/transpeptidase-like"/>
    <property type="match status" value="1"/>
</dbReference>
<dbReference type="Gene3D" id="3.40.710.10">
    <property type="entry name" value="DD-peptidase/beta-lactamase superfamily"/>
    <property type="match status" value="1"/>
</dbReference>
<dbReference type="EMBL" id="LQOJ01000073">
    <property type="protein sequence ID" value="ORU96802.1"/>
    <property type="molecule type" value="Genomic_DNA"/>
</dbReference>
<keyword evidence="2" id="KW-1185">Reference proteome</keyword>
<dbReference type="Proteomes" id="UP000193484">
    <property type="component" value="Unassembled WGS sequence"/>
</dbReference>
<accession>A0A1X1QZ89</accession>
<organism evidence="1 2">
    <name type="scientific">Mycolicibacterium fallax</name>
    <name type="common">Mycobacterium fallax</name>
    <dbReference type="NCBI Taxonomy" id="1793"/>
    <lineage>
        <taxon>Bacteria</taxon>
        <taxon>Bacillati</taxon>
        <taxon>Actinomycetota</taxon>
        <taxon>Actinomycetes</taxon>
        <taxon>Mycobacteriales</taxon>
        <taxon>Mycobacteriaceae</taxon>
        <taxon>Mycolicibacterium</taxon>
    </lineage>
</organism>
<name>A0A1X1QZ89_MYCFA</name>